<reference evidence="5 6" key="1">
    <citation type="submission" date="2018-09" db="EMBL/GenBank/DDBJ databases">
        <authorList>
            <person name="Tagini F."/>
        </authorList>
    </citation>
    <scope>NUCLEOTIDE SEQUENCE [LARGE SCALE GENOMIC DNA]</scope>
    <source>
        <strain evidence="4 5">MK4</strain>
        <strain evidence="3 6">MK42</strain>
    </source>
</reference>
<dbReference type="PROSITE" id="PS51819">
    <property type="entry name" value="VOC"/>
    <property type="match status" value="1"/>
</dbReference>
<name>A0AB38UMP1_9MYCO</name>
<evidence type="ECO:0000259" key="2">
    <source>
        <dbReference type="PROSITE" id="PS51819"/>
    </source>
</evidence>
<dbReference type="GO" id="GO:0046872">
    <property type="term" value="F:metal ion binding"/>
    <property type="evidence" value="ECO:0007669"/>
    <property type="project" value="UniProtKB-KW"/>
</dbReference>
<dbReference type="PANTHER" id="PTHR43048:SF3">
    <property type="entry name" value="METHYLMALONYL-COA EPIMERASE, MITOCHONDRIAL"/>
    <property type="match status" value="1"/>
</dbReference>
<accession>A0AB38UMP1</accession>
<dbReference type="InterPro" id="IPR029068">
    <property type="entry name" value="Glyas_Bleomycin-R_OHBP_Dase"/>
</dbReference>
<dbReference type="InterPro" id="IPR004360">
    <property type="entry name" value="Glyas_Fos-R_dOase_dom"/>
</dbReference>
<dbReference type="InterPro" id="IPR051785">
    <property type="entry name" value="MMCE/EMCE_epimerase"/>
</dbReference>
<dbReference type="EMBL" id="UPHM01000008">
    <property type="protein sequence ID" value="VAZ87568.1"/>
    <property type="molecule type" value="Genomic_DNA"/>
</dbReference>
<feature type="domain" description="VOC" evidence="2">
    <location>
        <begin position="46"/>
        <end position="189"/>
    </location>
</feature>
<dbReference type="GO" id="GO:0004462">
    <property type="term" value="F:lactoylglutathione lyase activity"/>
    <property type="evidence" value="ECO:0007669"/>
    <property type="project" value="InterPro"/>
</dbReference>
<dbReference type="InterPro" id="IPR018146">
    <property type="entry name" value="Glyoxalase_1_CS"/>
</dbReference>
<dbReference type="Gene3D" id="3.10.180.10">
    <property type="entry name" value="2,3-Dihydroxybiphenyl 1,2-Dioxygenase, domain 1"/>
    <property type="match status" value="1"/>
</dbReference>
<dbReference type="PANTHER" id="PTHR43048">
    <property type="entry name" value="METHYLMALONYL-COA EPIMERASE"/>
    <property type="match status" value="1"/>
</dbReference>
<evidence type="ECO:0000313" key="4">
    <source>
        <dbReference type="EMBL" id="VAZ87568.1"/>
    </source>
</evidence>
<dbReference type="AlphaFoldDB" id="A0AB38UMP1"/>
<dbReference type="InterPro" id="IPR037523">
    <property type="entry name" value="VOC_core"/>
</dbReference>
<dbReference type="EMBL" id="UPHL01000020">
    <property type="protein sequence ID" value="VAZ81849.1"/>
    <property type="molecule type" value="Genomic_DNA"/>
</dbReference>
<keyword evidence="1" id="KW-0479">Metal-binding</keyword>
<evidence type="ECO:0000313" key="6">
    <source>
        <dbReference type="Proteomes" id="UP000279331"/>
    </source>
</evidence>
<dbReference type="GO" id="GO:0046491">
    <property type="term" value="P:L-methylmalonyl-CoA metabolic process"/>
    <property type="evidence" value="ECO:0007669"/>
    <property type="project" value="TreeGrafter"/>
</dbReference>
<organism evidence="3 6">
    <name type="scientific">Mycobacterium persicum</name>
    <dbReference type="NCBI Taxonomy" id="1487726"/>
    <lineage>
        <taxon>Bacteria</taxon>
        <taxon>Bacillati</taxon>
        <taxon>Actinomycetota</taxon>
        <taxon>Actinomycetes</taxon>
        <taxon>Mycobacteriales</taxon>
        <taxon>Mycobacteriaceae</taxon>
        <taxon>Mycobacterium</taxon>
    </lineage>
</organism>
<keyword evidence="5" id="KW-1185">Reference proteome</keyword>
<gene>
    <name evidence="3" type="ORF">LAUMK42_00652</name>
    <name evidence="4" type="ORF">LAUMK4_00439</name>
</gene>
<dbReference type="SUPFAM" id="SSF54593">
    <property type="entry name" value="Glyoxalase/Bleomycin resistance protein/Dihydroxybiphenyl dioxygenase"/>
    <property type="match status" value="1"/>
</dbReference>
<protein>
    <recommendedName>
        <fullName evidence="2">VOC domain-containing protein</fullName>
    </recommendedName>
</protein>
<evidence type="ECO:0000313" key="3">
    <source>
        <dbReference type="EMBL" id="VAZ81849.1"/>
    </source>
</evidence>
<dbReference type="GO" id="GO:0004493">
    <property type="term" value="F:methylmalonyl-CoA epimerase activity"/>
    <property type="evidence" value="ECO:0007669"/>
    <property type="project" value="TreeGrafter"/>
</dbReference>
<dbReference type="PROSITE" id="PS00934">
    <property type="entry name" value="GLYOXALASE_I_1"/>
    <property type="match status" value="1"/>
</dbReference>
<evidence type="ECO:0000313" key="5">
    <source>
        <dbReference type="Proteomes" id="UP000271464"/>
    </source>
</evidence>
<dbReference type="Pfam" id="PF00903">
    <property type="entry name" value="Glyoxalase"/>
    <property type="match status" value="1"/>
</dbReference>
<dbReference type="Proteomes" id="UP000271464">
    <property type="component" value="Unassembled WGS sequence"/>
</dbReference>
<sequence length="201" mass="21779">MSARDHLRFAVAFFETSEVMGHKILSGVNGGARRYGLSKVENVITGLAHTGICVPDCAAAVAFYREVLGLQVLSPPFVIGGNAIRDDMGELVSDPTMKAAIVGLPGDGDRVLEVIEYLNVEGSDQRAAAALSDHGLTHVALICDDLDATRADLESKGVRFLVDGIAEVARVRTTWFADPWGVVFILVEKSRPERPYFAQWH</sequence>
<proteinExistence type="predicted"/>
<comment type="caution">
    <text evidence="3">The sequence shown here is derived from an EMBL/GenBank/DDBJ whole genome shotgun (WGS) entry which is preliminary data.</text>
</comment>
<dbReference type="Proteomes" id="UP000279331">
    <property type="component" value="Unassembled WGS sequence"/>
</dbReference>
<evidence type="ECO:0000256" key="1">
    <source>
        <dbReference type="ARBA" id="ARBA00022723"/>
    </source>
</evidence>